<evidence type="ECO:0000313" key="3">
    <source>
        <dbReference type="EMBL" id="PSK35340.1"/>
    </source>
</evidence>
<evidence type="ECO:0000313" key="4">
    <source>
        <dbReference type="Proteomes" id="UP000241107"/>
    </source>
</evidence>
<organism evidence="3 4">
    <name type="scientific">Candidozyma pseudohaemuli</name>
    <dbReference type="NCBI Taxonomy" id="418784"/>
    <lineage>
        <taxon>Eukaryota</taxon>
        <taxon>Fungi</taxon>
        <taxon>Dikarya</taxon>
        <taxon>Ascomycota</taxon>
        <taxon>Saccharomycotina</taxon>
        <taxon>Pichiomycetes</taxon>
        <taxon>Metschnikowiaceae</taxon>
        <taxon>Candidozyma</taxon>
    </lineage>
</organism>
<gene>
    <name evidence="3" type="ORF">C7M61_004585</name>
</gene>
<comment type="caution">
    <text evidence="3">The sequence shown here is derived from an EMBL/GenBank/DDBJ whole genome shotgun (WGS) entry which is preliminary data.</text>
</comment>
<sequence>MFSTKKPKFKLDFNIKELSNIPHTTGYCYVDVFVQDGHGGLRAALSLWKPVKDDSHDTESKLSTSGHVHVRTSKRKIHNFRCLFNYNVSCNLRFPYKKKDNMIGNKYLLLKVYYMGEKSSKFEGNQELGRVELNLAEYLNFSGPVTAKYLLQDSKVNSILSFSVGLSELPSDFEFLTQLQIEDSNHHSNQASLSQLQKNDSSFNVPLFLKKAVLGGLDGVINSQSPEESHRPSGEEERSKKEPKEQKEPQNEQKETPTRQTYDNIIMDPIVSGLYRNVLESAWDPEMLELLRVPPEKVVEHIFNSGPDENWREGLPVYQDLGRLLRSDKSRERDSSGLVGEELYREDLKSWSISWV</sequence>
<dbReference type="PANTHER" id="PTHR21456">
    <property type="entry name" value="FAMILY WITH SEQUENCE SIMILARITY 102"/>
    <property type="match status" value="1"/>
</dbReference>
<dbReference type="AlphaFoldDB" id="A0A2P7YH98"/>
<dbReference type="VEuPathDB" id="FungiDB:C7M61_004585"/>
<dbReference type="InterPro" id="IPR019448">
    <property type="entry name" value="NT-C2"/>
</dbReference>
<reference evidence="3 4" key="1">
    <citation type="submission" date="2018-03" db="EMBL/GenBank/DDBJ databases">
        <title>Candida pseudohaemulonii genome assembly and annotation.</title>
        <authorList>
            <person name="Munoz J.F."/>
            <person name="Gade L.G."/>
            <person name="Chow N.A."/>
            <person name="Litvintseva A.P."/>
            <person name="Loparev V.N."/>
            <person name="Cuomo C.A."/>
        </authorList>
    </citation>
    <scope>NUCLEOTIDE SEQUENCE [LARGE SCALE GENOMIC DNA]</scope>
    <source>
        <strain evidence="3 4">B12108</strain>
    </source>
</reference>
<feature type="compositionally biased region" description="Basic and acidic residues" evidence="1">
    <location>
        <begin position="227"/>
        <end position="257"/>
    </location>
</feature>
<feature type="domain" description="C2 NT-type" evidence="2">
    <location>
        <begin position="1"/>
        <end position="168"/>
    </location>
</feature>
<dbReference type="Pfam" id="PF10358">
    <property type="entry name" value="NT-C2"/>
    <property type="match status" value="1"/>
</dbReference>
<name>A0A2P7YH98_9ASCO</name>
<dbReference type="RefSeq" id="XP_024711856.1">
    <property type="nucleotide sequence ID" value="XM_024859904.1"/>
</dbReference>
<evidence type="ECO:0000259" key="2">
    <source>
        <dbReference type="PROSITE" id="PS51840"/>
    </source>
</evidence>
<feature type="region of interest" description="Disordered" evidence="1">
    <location>
        <begin position="220"/>
        <end position="262"/>
    </location>
</feature>
<dbReference type="Proteomes" id="UP000241107">
    <property type="component" value="Unassembled WGS sequence"/>
</dbReference>
<dbReference type="PANTHER" id="PTHR21456:SF1">
    <property type="entry name" value="C2 NT-TYPE DOMAIN-CONTAINING PROTEIN"/>
    <property type="match status" value="1"/>
</dbReference>
<accession>A0A2P7YH98</accession>
<proteinExistence type="predicted"/>
<dbReference type="PROSITE" id="PS51840">
    <property type="entry name" value="C2_NT"/>
    <property type="match status" value="1"/>
</dbReference>
<dbReference type="GeneID" id="36567972"/>
<keyword evidence="4" id="KW-1185">Reference proteome</keyword>
<dbReference type="InterPro" id="IPR039931">
    <property type="entry name" value="EEIG1/2-like"/>
</dbReference>
<protein>
    <recommendedName>
        <fullName evidence="2">C2 NT-type domain-containing protein</fullName>
    </recommendedName>
</protein>
<evidence type="ECO:0000256" key="1">
    <source>
        <dbReference type="SAM" id="MobiDB-lite"/>
    </source>
</evidence>
<dbReference type="OrthoDB" id="3365224at2759"/>
<dbReference type="STRING" id="418784.A0A2P7YH98"/>
<dbReference type="EMBL" id="PYFQ01000016">
    <property type="protein sequence ID" value="PSK35340.1"/>
    <property type="molecule type" value="Genomic_DNA"/>
</dbReference>